<gene>
    <name evidence="2" type="ORF">A3B21_00895</name>
</gene>
<dbReference type="Proteomes" id="UP000176897">
    <property type="component" value="Unassembled WGS sequence"/>
</dbReference>
<evidence type="ECO:0000313" key="2">
    <source>
        <dbReference type="EMBL" id="OGL79951.1"/>
    </source>
</evidence>
<protein>
    <recommendedName>
        <fullName evidence="1">DDH domain-containing protein</fullName>
    </recommendedName>
</protein>
<dbReference type="EMBL" id="MGEJ01000019">
    <property type="protein sequence ID" value="OGL79951.1"/>
    <property type="molecule type" value="Genomic_DNA"/>
</dbReference>
<dbReference type="Pfam" id="PF01368">
    <property type="entry name" value="DHH"/>
    <property type="match status" value="1"/>
</dbReference>
<reference evidence="2 3" key="1">
    <citation type="journal article" date="2016" name="Nat. Commun.">
        <title>Thousands of microbial genomes shed light on interconnected biogeochemical processes in an aquifer system.</title>
        <authorList>
            <person name="Anantharaman K."/>
            <person name="Brown C.T."/>
            <person name="Hug L.A."/>
            <person name="Sharon I."/>
            <person name="Castelle C.J."/>
            <person name="Probst A.J."/>
            <person name="Thomas B.C."/>
            <person name="Singh A."/>
            <person name="Wilkins M.J."/>
            <person name="Karaoz U."/>
            <person name="Brodie E.L."/>
            <person name="Williams K.H."/>
            <person name="Hubbard S.S."/>
            <person name="Banfield J.F."/>
        </authorList>
    </citation>
    <scope>NUCLEOTIDE SEQUENCE [LARGE SCALE GENOMIC DNA]</scope>
</reference>
<sequence>MEIIAFDKPSTGGTVDTLVRGGYATPIMPMDTLQQIAQRLRESEHTLIVFPYASDAKEGGDALGSALALFGYLKKIGKKADIVAHGFEPSGRLSFLPHVQNVQVQIARPQNYTLRIKTANAKLKELSYGIKNDALEIYLTPEHGALSDKDIELQRGKYSYDTIVTLDAPDLPTLGKLFEEHSELFYGTPIINIDHHAGNEQYGQINLVDINAAATGEVMAGVLRAMGAHHIDSEIATNLFAAIFLKTHGFKNPTITPNTLKLAAELIQLGARREEIMKNVFRSRSLASLRLWGRALAHLKHDPITKLTWSTLTTREILESGGDVRELPDVIEELIFTSPEASLMALIYEEAEGRVCVMLANKKPRQGGAHALPWDILETTHGLTKYCLLKHDLLSAEREVVEKLNSTLKLLPH</sequence>
<name>A0A1F7UNT8_9BACT</name>
<dbReference type="Gene3D" id="3.90.1640.10">
    <property type="entry name" value="inorganic pyrophosphatase (n-terminal core)"/>
    <property type="match status" value="2"/>
</dbReference>
<dbReference type="InterPro" id="IPR001667">
    <property type="entry name" value="DDH_dom"/>
</dbReference>
<comment type="caution">
    <text evidence="2">The sequence shown here is derived from an EMBL/GenBank/DDBJ whole genome shotgun (WGS) entry which is preliminary data.</text>
</comment>
<accession>A0A1F7UNT8</accession>
<evidence type="ECO:0000313" key="3">
    <source>
        <dbReference type="Proteomes" id="UP000176897"/>
    </source>
</evidence>
<organism evidence="2 3">
    <name type="scientific">Candidatus Uhrbacteria bacterium RIFCSPLOWO2_01_FULL_47_24</name>
    <dbReference type="NCBI Taxonomy" id="1802401"/>
    <lineage>
        <taxon>Bacteria</taxon>
        <taxon>Candidatus Uhriibacteriota</taxon>
    </lineage>
</organism>
<evidence type="ECO:0000259" key="1">
    <source>
        <dbReference type="Pfam" id="PF01368"/>
    </source>
</evidence>
<proteinExistence type="predicted"/>
<dbReference type="PANTHER" id="PTHR47618">
    <property type="entry name" value="BIFUNCTIONAL OLIGORIBONUCLEASE AND PAP PHOSPHATASE NRNA"/>
    <property type="match status" value="1"/>
</dbReference>
<dbReference type="STRING" id="1802401.A3B21_00895"/>
<dbReference type="PANTHER" id="PTHR47618:SF1">
    <property type="entry name" value="BIFUNCTIONAL OLIGORIBONUCLEASE AND PAP PHOSPHATASE NRNA"/>
    <property type="match status" value="1"/>
</dbReference>
<dbReference type="SUPFAM" id="SSF64182">
    <property type="entry name" value="DHH phosphoesterases"/>
    <property type="match status" value="1"/>
</dbReference>
<dbReference type="InterPro" id="IPR038763">
    <property type="entry name" value="DHH_sf"/>
</dbReference>
<feature type="domain" description="DDH" evidence="1">
    <location>
        <begin position="60"/>
        <end position="243"/>
    </location>
</feature>
<dbReference type="InterPro" id="IPR051319">
    <property type="entry name" value="Oligoribo/pAp-PDE_c-di-AMP_PDE"/>
</dbReference>
<dbReference type="AlphaFoldDB" id="A0A1F7UNT8"/>